<name>A0AAN7HDP4_9PEZI</name>
<evidence type="ECO:0000313" key="2">
    <source>
        <dbReference type="EMBL" id="KAK4246106.1"/>
    </source>
</evidence>
<dbReference type="Proteomes" id="UP001303647">
    <property type="component" value="Unassembled WGS sequence"/>
</dbReference>
<protein>
    <submittedName>
        <fullName evidence="2">Uncharacterized protein</fullName>
    </submittedName>
</protein>
<dbReference type="AlphaFoldDB" id="A0AAN7HDP4"/>
<evidence type="ECO:0000256" key="1">
    <source>
        <dbReference type="SAM" id="MobiDB-lite"/>
    </source>
</evidence>
<comment type="caution">
    <text evidence="2">The sequence shown here is derived from an EMBL/GenBank/DDBJ whole genome shotgun (WGS) entry which is preliminary data.</text>
</comment>
<reference evidence="2" key="1">
    <citation type="journal article" date="2023" name="Mol. Phylogenet. Evol.">
        <title>Genome-scale phylogeny and comparative genomics of the fungal order Sordariales.</title>
        <authorList>
            <person name="Hensen N."/>
            <person name="Bonometti L."/>
            <person name="Westerberg I."/>
            <person name="Brannstrom I.O."/>
            <person name="Guillou S."/>
            <person name="Cros-Aarteil S."/>
            <person name="Calhoun S."/>
            <person name="Haridas S."/>
            <person name="Kuo A."/>
            <person name="Mondo S."/>
            <person name="Pangilinan J."/>
            <person name="Riley R."/>
            <person name="LaButti K."/>
            <person name="Andreopoulos B."/>
            <person name="Lipzen A."/>
            <person name="Chen C."/>
            <person name="Yan M."/>
            <person name="Daum C."/>
            <person name="Ng V."/>
            <person name="Clum A."/>
            <person name="Steindorff A."/>
            <person name="Ohm R.A."/>
            <person name="Martin F."/>
            <person name="Silar P."/>
            <person name="Natvig D.O."/>
            <person name="Lalanne C."/>
            <person name="Gautier V."/>
            <person name="Ament-Velasquez S.L."/>
            <person name="Kruys A."/>
            <person name="Hutchinson M.I."/>
            <person name="Powell A.J."/>
            <person name="Barry K."/>
            <person name="Miller A.N."/>
            <person name="Grigoriev I.V."/>
            <person name="Debuchy R."/>
            <person name="Gladieux P."/>
            <person name="Hiltunen Thoren M."/>
            <person name="Johannesson H."/>
        </authorList>
    </citation>
    <scope>NUCLEOTIDE SEQUENCE</scope>
    <source>
        <strain evidence="2">CBS 359.72</strain>
    </source>
</reference>
<gene>
    <name evidence="2" type="ORF">C7999DRAFT_42421</name>
</gene>
<evidence type="ECO:0000313" key="3">
    <source>
        <dbReference type="Proteomes" id="UP001303647"/>
    </source>
</evidence>
<organism evidence="2 3">
    <name type="scientific">Corynascus novoguineensis</name>
    <dbReference type="NCBI Taxonomy" id="1126955"/>
    <lineage>
        <taxon>Eukaryota</taxon>
        <taxon>Fungi</taxon>
        <taxon>Dikarya</taxon>
        <taxon>Ascomycota</taxon>
        <taxon>Pezizomycotina</taxon>
        <taxon>Sordariomycetes</taxon>
        <taxon>Sordariomycetidae</taxon>
        <taxon>Sordariales</taxon>
        <taxon>Chaetomiaceae</taxon>
        <taxon>Corynascus</taxon>
    </lineage>
</organism>
<keyword evidence="3" id="KW-1185">Reference proteome</keyword>
<reference evidence="2" key="2">
    <citation type="submission" date="2023-05" db="EMBL/GenBank/DDBJ databases">
        <authorList>
            <consortium name="Lawrence Berkeley National Laboratory"/>
            <person name="Steindorff A."/>
            <person name="Hensen N."/>
            <person name="Bonometti L."/>
            <person name="Westerberg I."/>
            <person name="Brannstrom I.O."/>
            <person name="Guillou S."/>
            <person name="Cros-Aarteil S."/>
            <person name="Calhoun S."/>
            <person name="Haridas S."/>
            <person name="Kuo A."/>
            <person name="Mondo S."/>
            <person name="Pangilinan J."/>
            <person name="Riley R."/>
            <person name="Labutti K."/>
            <person name="Andreopoulos B."/>
            <person name="Lipzen A."/>
            <person name="Chen C."/>
            <person name="Yanf M."/>
            <person name="Daum C."/>
            <person name="Ng V."/>
            <person name="Clum A."/>
            <person name="Ohm R."/>
            <person name="Martin F."/>
            <person name="Silar P."/>
            <person name="Natvig D."/>
            <person name="Lalanne C."/>
            <person name="Gautier V."/>
            <person name="Ament-Velasquez S.L."/>
            <person name="Kruys A."/>
            <person name="Hutchinson M.I."/>
            <person name="Powell A.J."/>
            <person name="Barry K."/>
            <person name="Miller A.N."/>
            <person name="Grigoriev I.V."/>
            <person name="Debuchy R."/>
            <person name="Gladieux P."/>
            <person name="Thoren M.H."/>
            <person name="Johannesson H."/>
        </authorList>
    </citation>
    <scope>NUCLEOTIDE SEQUENCE</scope>
    <source>
        <strain evidence="2">CBS 359.72</strain>
    </source>
</reference>
<proteinExistence type="predicted"/>
<accession>A0AAN7HDP4</accession>
<sequence length="427" mass="47337">MPPKRAAPETSAGRAKRSRSAGDAATATATARKTTTETTSKTKNATASKITTKNMTNKGTASRSKRWAPISGSANVDVDYKIQTRNPLTAYRFLCLCRAPFRDEVDRKSLHRKAVKCDDGKTCLCNKPASEHPNHVWKVSFAGKLKYLTLSAHFALRCPDVFGMYTFNDHGTYGVVEILQNLILDFEEAAGNYKEKWAICEALAFWLQGDGLFVTQISDHYVADATLALVGRLFMSMLALLDANKLLSKDSEIQNLGLIMGLFMCFASACRDYNILKDEEKEFLGPPKDRKRWVPDYFDDQILAYSRRHRIALAGPNKLPKIIANAAANVDVELPVPPGPVAPARWGPFGFAKALRKYKEEFYGITAYFGSFSGGRAKETRSPIGGDHLDITTWTSAERASKTFDGKDPIGRKEMNALKEGRVVMPE</sequence>
<feature type="region of interest" description="Disordered" evidence="1">
    <location>
        <begin position="1"/>
        <end position="66"/>
    </location>
</feature>
<feature type="compositionally biased region" description="Low complexity" evidence="1">
    <location>
        <begin position="24"/>
        <end position="53"/>
    </location>
</feature>
<dbReference type="EMBL" id="MU857682">
    <property type="protein sequence ID" value="KAK4246106.1"/>
    <property type="molecule type" value="Genomic_DNA"/>
</dbReference>